<feature type="region of interest" description="Disordered" evidence="1">
    <location>
        <begin position="44"/>
        <end position="66"/>
    </location>
</feature>
<name>A0ABU6UTJ2_9FABA</name>
<evidence type="ECO:0000313" key="2">
    <source>
        <dbReference type="EMBL" id="MED6164641.1"/>
    </source>
</evidence>
<sequence>MWVNGQEKLLTQALSATALNSVSSAASNHEVCWLKIRRRAKCRRGKVPSMTKEGSRKGVKKGQPNKNFGLFGYRLSSNPTPILRLIPPKSPLHEP</sequence>
<dbReference type="EMBL" id="JASCZI010122714">
    <property type="protein sequence ID" value="MED6164641.1"/>
    <property type="molecule type" value="Genomic_DNA"/>
</dbReference>
<keyword evidence="3" id="KW-1185">Reference proteome</keyword>
<organism evidence="2 3">
    <name type="scientific">Stylosanthes scabra</name>
    <dbReference type="NCBI Taxonomy" id="79078"/>
    <lineage>
        <taxon>Eukaryota</taxon>
        <taxon>Viridiplantae</taxon>
        <taxon>Streptophyta</taxon>
        <taxon>Embryophyta</taxon>
        <taxon>Tracheophyta</taxon>
        <taxon>Spermatophyta</taxon>
        <taxon>Magnoliopsida</taxon>
        <taxon>eudicotyledons</taxon>
        <taxon>Gunneridae</taxon>
        <taxon>Pentapetalae</taxon>
        <taxon>rosids</taxon>
        <taxon>fabids</taxon>
        <taxon>Fabales</taxon>
        <taxon>Fabaceae</taxon>
        <taxon>Papilionoideae</taxon>
        <taxon>50 kb inversion clade</taxon>
        <taxon>dalbergioids sensu lato</taxon>
        <taxon>Dalbergieae</taxon>
        <taxon>Pterocarpus clade</taxon>
        <taxon>Stylosanthes</taxon>
    </lineage>
</organism>
<comment type="caution">
    <text evidence="2">The sequence shown here is derived from an EMBL/GenBank/DDBJ whole genome shotgun (WGS) entry which is preliminary data.</text>
</comment>
<evidence type="ECO:0000313" key="3">
    <source>
        <dbReference type="Proteomes" id="UP001341840"/>
    </source>
</evidence>
<evidence type="ECO:0000256" key="1">
    <source>
        <dbReference type="SAM" id="MobiDB-lite"/>
    </source>
</evidence>
<reference evidence="2 3" key="1">
    <citation type="journal article" date="2023" name="Plants (Basel)">
        <title>Bridging the Gap: Combining Genomics and Transcriptomics Approaches to Understand Stylosanthes scabra, an Orphan Legume from the Brazilian Caatinga.</title>
        <authorList>
            <person name="Ferreira-Neto J.R.C."/>
            <person name="da Silva M.D."/>
            <person name="Binneck E."/>
            <person name="de Melo N.F."/>
            <person name="da Silva R.H."/>
            <person name="de Melo A.L.T.M."/>
            <person name="Pandolfi V."/>
            <person name="Bustamante F.O."/>
            <person name="Brasileiro-Vidal A.C."/>
            <person name="Benko-Iseppon A.M."/>
        </authorList>
    </citation>
    <scope>NUCLEOTIDE SEQUENCE [LARGE SCALE GENOMIC DNA]</scope>
    <source>
        <tissue evidence="2">Leaves</tissue>
    </source>
</reference>
<gene>
    <name evidence="2" type="ORF">PIB30_092199</name>
</gene>
<accession>A0ABU6UTJ2</accession>
<dbReference type="Proteomes" id="UP001341840">
    <property type="component" value="Unassembled WGS sequence"/>
</dbReference>
<proteinExistence type="predicted"/>
<protein>
    <submittedName>
        <fullName evidence="2">Uncharacterized protein</fullName>
    </submittedName>
</protein>